<evidence type="ECO:0000256" key="7">
    <source>
        <dbReference type="RuleBase" id="RU363032"/>
    </source>
</evidence>
<dbReference type="AlphaFoldDB" id="A0A037ZQ15"/>
<feature type="transmembrane region" description="Helical" evidence="7">
    <location>
        <begin position="164"/>
        <end position="181"/>
    </location>
</feature>
<dbReference type="PROSITE" id="PS50928">
    <property type="entry name" value="ABC_TM1"/>
    <property type="match status" value="1"/>
</dbReference>
<dbReference type="SUPFAM" id="SSF161098">
    <property type="entry name" value="MetI-like"/>
    <property type="match status" value="1"/>
</dbReference>
<dbReference type="InterPro" id="IPR035906">
    <property type="entry name" value="MetI-like_sf"/>
</dbReference>
<gene>
    <name evidence="9" type="ORF">ACMU_08165</name>
</gene>
<proteinExistence type="inferred from homology"/>
<dbReference type="Proteomes" id="UP000026249">
    <property type="component" value="Unassembled WGS sequence"/>
</dbReference>
<evidence type="ECO:0000313" key="9">
    <source>
        <dbReference type="EMBL" id="KAJ56902.1"/>
    </source>
</evidence>
<dbReference type="STRING" id="1454373.ACMU_08165"/>
<organism evidence="9 10">
    <name type="scientific">Actibacterium mucosum KCTC 23349</name>
    <dbReference type="NCBI Taxonomy" id="1454373"/>
    <lineage>
        <taxon>Bacteria</taxon>
        <taxon>Pseudomonadati</taxon>
        <taxon>Pseudomonadota</taxon>
        <taxon>Alphaproteobacteria</taxon>
        <taxon>Rhodobacterales</taxon>
        <taxon>Roseobacteraceae</taxon>
        <taxon>Actibacterium</taxon>
    </lineage>
</organism>
<keyword evidence="10" id="KW-1185">Reference proteome</keyword>
<dbReference type="EMBL" id="JFKE01000002">
    <property type="protein sequence ID" value="KAJ56902.1"/>
    <property type="molecule type" value="Genomic_DNA"/>
</dbReference>
<dbReference type="GO" id="GO:0055085">
    <property type="term" value="P:transmembrane transport"/>
    <property type="evidence" value="ECO:0007669"/>
    <property type="project" value="InterPro"/>
</dbReference>
<feature type="transmembrane region" description="Helical" evidence="7">
    <location>
        <begin position="211"/>
        <end position="238"/>
    </location>
</feature>
<sequence>MLTWWRRVRVENEMLYLFLRRPVAQLAALAAFLSIMGALFAPLITPSNPYDLASFDILDSFLPPAWSDGGDPRFIIGTDDQGRDLYSSILYGTRLSLLIGLCSVAFAAVLGTALGVAAGYFGGRFDAVVMRIADVQLSLPAILTALLVDGVARGLLPRQQHEELLLVVLTVAIALSLWVDFARTARASTFVERNKEYVQAAEIMGLHPIRIMAVAILPNILGPLMVIGTVDLAVAILLEATLSFLGVGVPADQPSLGTLIDTGKDYMFSGEWWIVIFPAAMLISMIIAVNLLGDFFRAVLNPRLR</sequence>
<keyword evidence="3" id="KW-1003">Cell membrane</keyword>
<keyword evidence="2 7" id="KW-0813">Transport</keyword>
<dbReference type="PANTHER" id="PTHR43386">
    <property type="entry name" value="OLIGOPEPTIDE TRANSPORT SYSTEM PERMEASE PROTEIN APPC"/>
    <property type="match status" value="1"/>
</dbReference>
<dbReference type="OrthoDB" id="9766870at2"/>
<dbReference type="PANTHER" id="PTHR43386:SF26">
    <property type="entry name" value="ABC TRANSPORTER PERMEASE PROTEIN"/>
    <property type="match status" value="1"/>
</dbReference>
<comment type="caution">
    <text evidence="9">The sequence shown here is derived from an EMBL/GenBank/DDBJ whole genome shotgun (WGS) entry which is preliminary data.</text>
</comment>
<dbReference type="Gene3D" id="1.10.3720.10">
    <property type="entry name" value="MetI-like"/>
    <property type="match status" value="1"/>
</dbReference>
<keyword evidence="6 7" id="KW-0472">Membrane</keyword>
<evidence type="ECO:0000256" key="5">
    <source>
        <dbReference type="ARBA" id="ARBA00022989"/>
    </source>
</evidence>
<reference evidence="9 10" key="1">
    <citation type="submission" date="2014-03" db="EMBL/GenBank/DDBJ databases">
        <title>Draft Genome Sequence of Actibacterium mucosum KCTC 23349, a Marine Alphaproteobacterium with Complex Ionic Requirements Isolated from Mediterranean Seawater at Malvarrosa Beach, Valencia, Spain.</title>
        <authorList>
            <person name="Arahal D.R."/>
            <person name="Shao Z."/>
            <person name="Lai Q."/>
            <person name="Pujalte M.J."/>
        </authorList>
    </citation>
    <scope>NUCLEOTIDE SEQUENCE [LARGE SCALE GENOMIC DNA]</scope>
    <source>
        <strain evidence="9 10">KCTC 23349</strain>
    </source>
</reference>
<feature type="transmembrane region" description="Helical" evidence="7">
    <location>
        <begin position="133"/>
        <end position="152"/>
    </location>
</feature>
<comment type="similarity">
    <text evidence="7">Belongs to the binding-protein-dependent transport system permease family.</text>
</comment>
<keyword evidence="5 7" id="KW-1133">Transmembrane helix</keyword>
<dbReference type="CDD" id="cd06261">
    <property type="entry name" value="TM_PBP2"/>
    <property type="match status" value="1"/>
</dbReference>
<feature type="transmembrane region" description="Helical" evidence="7">
    <location>
        <begin position="23"/>
        <end position="44"/>
    </location>
</feature>
<evidence type="ECO:0000256" key="1">
    <source>
        <dbReference type="ARBA" id="ARBA00004651"/>
    </source>
</evidence>
<evidence type="ECO:0000256" key="4">
    <source>
        <dbReference type="ARBA" id="ARBA00022692"/>
    </source>
</evidence>
<comment type="subcellular location">
    <subcellularLocation>
        <location evidence="1 7">Cell membrane</location>
        <topology evidence="1 7">Multi-pass membrane protein</topology>
    </subcellularLocation>
</comment>
<name>A0A037ZQ15_9RHOB</name>
<evidence type="ECO:0000256" key="6">
    <source>
        <dbReference type="ARBA" id="ARBA00023136"/>
    </source>
</evidence>
<feature type="transmembrane region" description="Helical" evidence="7">
    <location>
        <begin position="272"/>
        <end position="296"/>
    </location>
</feature>
<dbReference type="InterPro" id="IPR000515">
    <property type="entry name" value="MetI-like"/>
</dbReference>
<evidence type="ECO:0000256" key="2">
    <source>
        <dbReference type="ARBA" id="ARBA00022448"/>
    </source>
</evidence>
<dbReference type="InterPro" id="IPR050366">
    <property type="entry name" value="BP-dependent_transpt_permease"/>
</dbReference>
<evidence type="ECO:0000256" key="3">
    <source>
        <dbReference type="ARBA" id="ARBA00022475"/>
    </source>
</evidence>
<feature type="transmembrane region" description="Helical" evidence="7">
    <location>
        <begin position="95"/>
        <end position="121"/>
    </location>
</feature>
<dbReference type="RefSeq" id="WP_035257335.1">
    <property type="nucleotide sequence ID" value="NZ_JFKE01000002.1"/>
</dbReference>
<accession>A0A037ZQ15</accession>
<evidence type="ECO:0000313" key="10">
    <source>
        <dbReference type="Proteomes" id="UP000026249"/>
    </source>
</evidence>
<protein>
    <submittedName>
        <fullName evidence="9">ABC transporter permease</fullName>
    </submittedName>
</protein>
<keyword evidence="4 7" id="KW-0812">Transmembrane</keyword>
<evidence type="ECO:0000259" key="8">
    <source>
        <dbReference type="PROSITE" id="PS50928"/>
    </source>
</evidence>
<dbReference type="GO" id="GO:0005886">
    <property type="term" value="C:plasma membrane"/>
    <property type="evidence" value="ECO:0007669"/>
    <property type="project" value="UniProtKB-SubCell"/>
</dbReference>
<feature type="domain" description="ABC transmembrane type-1" evidence="8">
    <location>
        <begin position="93"/>
        <end position="293"/>
    </location>
</feature>
<dbReference type="Pfam" id="PF00528">
    <property type="entry name" value="BPD_transp_1"/>
    <property type="match status" value="1"/>
</dbReference>